<keyword evidence="3" id="KW-1185">Reference proteome</keyword>
<protein>
    <submittedName>
        <fullName evidence="2">Tetraspanin-7</fullName>
    </submittedName>
</protein>
<accession>A0A2I0VT04</accession>
<keyword evidence="1" id="KW-1133">Transmembrane helix</keyword>
<feature type="transmembrane region" description="Helical" evidence="1">
    <location>
        <begin position="53"/>
        <end position="73"/>
    </location>
</feature>
<organism evidence="2 3">
    <name type="scientific">Dendrobium catenatum</name>
    <dbReference type="NCBI Taxonomy" id="906689"/>
    <lineage>
        <taxon>Eukaryota</taxon>
        <taxon>Viridiplantae</taxon>
        <taxon>Streptophyta</taxon>
        <taxon>Embryophyta</taxon>
        <taxon>Tracheophyta</taxon>
        <taxon>Spermatophyta</taxon>
        <taxon>Magnoliopsida</taxon>
        <taxon>Liliopsida</taxon>
        <taxon>Asparagales</taxon>
        <taxon>Orchidaceae</taxon>
        <taxon>Epidendroideae</taxon>
        <taxon>Malaxideae</taxon>
        <taxon>Dendrobiinae</taxon>
        <taxon>Dendrobium</taxon>
    </lineage>
</organism>
<dbReference type="AlphaFoldDB" id="A0A2I0VT04"/>
<reference evidence="2 3" key="2">
    <citation type="journal article" date="2017" name="Nature">
        <title>The Apostasia genome and the evolution of orchids.</title>
        <authorList>
            <person name="Zhang G.Q."/>
            <person name="Liu K.W."/>
            <person name="Li Z."/>
            <person name="Lohaus R."/>
            <person name="Hsiao Y.Y."/>
            <person name="Niu S.C."/>
            <person name="Wang J.Y."/>
            <person name="Lin Y.C."/>
            <person name="Xu Q."/>
            <person name="Chen L.J."/>
            <person name="Yoshida K."/>
            <person name="Fujiwara S."/>
            <person name="Wang Z.W."/>
            <person name="Zhang Y.Q."/>
            <person name="Mitsuda N."/>
            <person name="Wang M."/>
            <person name="Liu G.H."/>
            <person name="Pecoraro L."/>
            <person name="Huang H.X."/>
            <person name="Xiao X.J."/>
            <person name="Lin M."/>
            <person name="Wu X.Y."/>
            <person name="Wu W.L."/>
            <person name="Chen Y.Y."/>
            <person name="Chang S.B."/>
            <person name="Sakamoto S."/>
            <person name="Ohme-Takagi M."/>
            <person name="Yagi M."/>
            <person name="Zeng S.J."/>
            <person name="Shen C.Y."/>
            <person name="Yeh C.M."/>
            <person name="Luo Y.B."/>
            <person name="Tsai W.C."/>
            <person name="Van de Peer Y."/>
            <person name="Liu Z.J."/>
        </authorList>
    </citation>
    <scope>NUCLEOTIDE SEQUENCE [LARGE SCALE GENOMIC DNA]</scope>
    <source>
        <tissue evidence="2">The whole plant</tissue>
    </source>
</reference>
<name>A0A2I0VT04_9ASPA</name>
<proteinExistence type="predicted"/>
<dbReference type="Proteomes" id="UP000233837">
    <property type="component" value="Unassembled WGS sequence"/>
</dbReference>
<reference evidence="2 3" key="1">
    <citation type="journal article" date="2016" name="Sci. Rep.">
        <title>The Dendrobium catenatum Lindl. genome sequence provides insights into polysaccharide synthase, floral development and adaptive evolution.</title>
        <authorList>
            <person name="Zhang G.Q."/>
            <person name="Xu Q."/>
            <person name="Bian C."/>
            <person name="Tsai W.C."/>
            <person name="Yeh C.M."/>
            <person name="Liu K.W."/>
            <person name="Yoshida K."/>
            <person name="Zhang L.S."/>
            <person name="Chang S.B."/>
            <person name="Chen F."/>
            <person name="Shi Y."/>
            <person name="Su Y.Y."/>
            <person name="Zhang Y.Q."/>
            <person name="Chen L.J."/>
            <person name="Yin Y."/>
            <person name="Lin M."/>
            <person name="Huang H."/>
            <person name="Deng H."/>
            <person name="Wang Z.W."/>
            <person name="Zhu S.L."/>
            <person name="Zhao X."/>
            <person name="Deng C."/>
            <person name="Niu S.C."/>
            <person name="Huang J."/>
            <person name="Wang M."/>
            <person name="Liu G.H."/>
            <person name="Yang H.J."/>
            <person name="Xiao X.J."/>
            <person name="Hsiao Y.Y."/>
            <person name="Wu W.L."/>
            <person name="Chen Y.Y."/>
            <person name="Mitsuda N."/>
            <person name="Ohme-Takagi M."/>
            <person name="Luo Y.B."/>
            <person name="Van de Peer Y."/>
            <person name="Liu Z.J."/>
        </authorList>
    </citation>
    <scope>NUCLEOTIDE SEQUENCE [LARGE SCALE GENOMIC DNA]</scope>
    <source>
        <tissue evidence="2">The whole plant</tissue>
    </source>
</reference>
<dbReference type="EMBL" id="KZ503267">
    <property type="protein sequence ID" value="PKU66531.1"/>
    <property type="molecule type" value="Genomic_DNA"/>
</dbReference>
<evidence type="ECO:0000313" key="3">
    <source>
        <dbReference type="Proteomes" id="UP000233837"/>
    </source>
</evidence>
<evidence type="ECO:0000313" key="2">
    <source>
        <dbReference type="EMBL" id="PKU66531.1"/>
    </source>
</evidence>
<evidence type="ECO:0000256" key="1">
    <source>
        <dbReference type="SAM" id="Phobius"/>
    </source>
</evidence>
<keyword evidence="1" id="KW-0472">Membrane</keyword>
<sequence>MNAFLFFQEGDNAVQQQPDRVAQCHCLPALSISIFGAGIWLKTGSSTDFEKLLDLPVIVIGVYLMIVSLAGLFSGRCLVSRLIYEGIGEVVSRREYK</sequence>
<gene>
    <name evidence="2" type="primary">TET7</name>
    <name evidence="2" type="ORF">MA16_Dca006859</name>
</gene>
<feature type="transmembrane region" description="Helical" evidence="1">
    <location>
        <begin position="21"/>
        <end position="41"/>
    </location>
</feature>
<keyword evidence="1" id="KW-0812">Transmembrane</keyword>